<feature type="region of interest" description="Disordered" evidence="1">
    <location>
        <begin position="67"/>
        <end position="93"/>
    </location>
</feature>
<dbReference type="EMBL" id="AY714862">
    <property type="protein sequence ID" value="AAU83917.1"/>
    <property type="molecule type" value="Genomic_DNA"/>
</dbReference>
<organism evidence="2">
    <name type="scientific">Uncultured archaeon GZfos26G2</name>
    <dbReference type="NCBI Taxonomy" id="3386331"/>
    <lineage>
        <taxon>Archaea</taxon>
        <taxon>Methanobacteriati</taxon>
        <taxon>Methanobacteriota</taxon>
        <taxon>Stenosarchaea group</taxon>
        <taxon>Methanomicrobia</taxon>
        <taxon>Candidatus Methanophagales</taxon>
        <taxon>Candidatus Methanophagaceae</taxon>
        <taxon>Candidatus Methanophaga</taxon>
    </lineage>
</organism>
<name>Q649L0_UNCAG</name>
<proteinExistence type="predicted"/>
<reference evidence="2" key="1">
    <citation type="journal article" date="2004" name="Science">
        <title>Reverse methanogenesis: testing the hypothesis with environmental genomics.</title>
        <authorList>
            <person name="Hallam S.J."/>
            <person name="Putnam N."/>
            <person name="Preston C.M."/>
            <person name="Detter J.C."/>
            <person name="Rokhsar D."/>
            <person name="Richardson P.M."/>
            <person name="DeLong E.F."/>
        </authorList>
    </citation>
    <scope>NUCLEOTIDE SEQUENCE</scope>
</reference>
<reference evidence="2" key="2">
    <citation type="submission" date="2004-08" db="EMBL/GenBank/DDBJ databases">
        <authorList>
            <person name="Putnam N."/>
            <person name="Detter J.C."/>
            <person name="Richardson P.M."/>
            <person name="Rokhsar D."/>
        </authorList>
    </citation>
    <scope>NUCLEOTIDE SEQUENCE</scope>
</reference>
<gene>
    <name evidence="2" type="ORF">GZ34H9_35</name>
</gene>
<accession>Q649L0</accession>
<evidence type="ECO:0000313" key="2">
    <source>
        <dbReference type="EMBL" id="AAU83917.1"/>
    </source>
</evidence>
<evidence type="ECO:0000256" key="1">
    <source>
        <dbReference type="SAM" id="MobiDB-lite"/>
    </source>
</evidence>
<dbReference type="AlphaFoldDB" id="Q649L0"/>
<protein>
    <submittedName>
        <fullName evidence="2">Uncharacterized protein</fullName>
    </submittedName>
</protein>
<sequence length="93" mass="10578">MKSKIHYKSDQENKTCKNLDVPPRHLHHFLWDAIKDISDSVNIKIVVTYLLSSFPAPCLKTPAVLPDSLSLNPPRPPHPSSLFAQPHYLRDNP</sequence>